<organism evidence="2 3">
    <name type="scientific">Actinia tenebrosa</name>
    <name type="common">Australian red waratah sea anemone</name>
    <dbReference type="NCBI Taxonomy" id="6105"/>
    <lineage>
        <taxon>Eukaryota</taxon>
        <taxon>Metazoa</taxon>
        <taxon>Cnidaria</taxon>
        <taxon>Anthozoa</taxon>
        <taxon>Hexacorallia</taxon>
        <taxon>Actiniaria</taxon>
        <taxon>Actiniidae</taxon>
        <taxon>Actinia</taxon>
    </lineage>
</organism>
<feature type="chain" id="PRO_5027886882" evidence="1">
    <location>
        <begin position="20"/>
        <end position="111"/>
    </location>
</feature>
<dbReference type="GeneID" id="116294901"/>
<dbReference type="Proteomes" id="UP000515163">
    <property type="component" value="Unplaced"/>
</dbReference>
<evidence type="ECO:0000313" key="2">
    <source>
        <dbReference type="Proteomes" id="UP000515163"/>
    </source>
</evidence>
<protein>
    <submittedName>
        <fullName evidence="3">Uncharacterized protein LOC116294901</fullName>
    </submittedName>
</protein>
<name>A0A6P8HSS3_ACTTE</name>
<dbReference type="RefSeq" id="XP_031558486.1">
    <property type="nucleotide sequence ID" value="XM_031702626.1"/>
</dbReference>
<feature type="signal peptide" evidence="1">
    <location>
        <begin position="1"/>
        <end position="19"/>
    </location>
</feature>
<accession>A0A6P8HSS3</accession>
<dbReference type="OrthoDB" id="10302579at2759"/>
<dbReference type="InParanoid" id="A0A6P8HSS3"/>
<dbReference type="AlphaFoldDB" id="A0A6P8HSS3"/>
<dbReference type="KEGG" id="aten:116294901"/>
<reference evidence="3" key="1">
    <citation type="submission" date="2025-08" db="UniProtKB">
        <authorList>
            <consortium name="RefSeq"/>
        </authorList>
    </citation>
    <scope>IDENTIFICATION</scope>
    <source>
        <tissue evidence="3">Tentacle</tissue>
    </source>
</reference>
<evidence type="ECO:0000256" key="1">
    <source>
        <dbReference type="SAM" id="SignalP"/>
    </source>
</evidence>
<evidence type="ECO:0000313" key="3">
    <source>
        <dbReference type="RefSeq" id="XP_031558486.1"/>
    </source>
</evidence>
<gene>
    <name evidence="3" type="primary">LOC116294901</name>
</gene>
<keyword evidence="1" id="KW-0732">Signal</keyword>
<proteinExistence type="predicted"/>
<sequence length="111" mass="13073">MRIMLKILKIAHLLALVFTAELINPVSSITSGLMINVDRPKPDPTMSLIGSRRKRYFQELFDLKEKRLMAAYDLMLRKEQLDFESRKSFCEKVLPYCQTRKRLVERKLVKA</sequence>
<keyword evidence="2" id="KW-1185">Reference proteome</keyword>